<keyword evidence="2" id="KW-0813">Transport</keyword>
<dbReference type="InterPro" id="IPR058533">
    <property type="entry name" value="Cation_efflux_TM"/>
</dbReference>
<gene>
    <name evidence="9" type="ORF">CYNAS_LOCUS20798</name>
</gene>
<keyword evidence="5 7" id="KW-0472">Membrane</keyword>
<feature type="transmembrane region" description="Helical" evidence="7">
    <location>
        <begin position="57"/>
        <end position="77"/>
    </location>
</feature>
<reference evidence="9" key="1">
    <citation type="submission" date="2023-07" db="EMBL/GenBank/DDBJ databases">
        <authorList>
            <consortium name="CYATHOMIX"/>
        </authorList>
    </citation>
    <scope>NUCLEOTIDE SEQUENCE</scope>
    <source>
        <strain evidence="9">N/A</strain>
    </source>
</reference>
<evidence type="ECO:0000256" key="2">
    <source>
        <dbReference type="ARBA" id="ARBA00022448"/>
    </source>
</evidence>
<evidence type="ECO:0000313" key="10">
    <source>
        <dbReference type="Proteomes" id="UP001176961"/>
    </source>
</evidence>
<dbReference type="Gene3D" id="1.20.1510.10">
    <property type="entry name" value="Cation efflux protein transmembrane domain"/>
    <property type="match status" value="1"/>
</dbReference>
<feature type="transmembrane region" description="Helical" evidence="7">
    <location>
        <begin position="98"/>
        <end position="117"/>
    </location>
</feature>
<comment type="subcellular location">
    <subcellularLocation>
        <location evidence="1">Membrane</location>
        <topology evidence="1">Multi-pass membrane protein</topology>
    </subcellularLocation>
</comment>
<dbReference type="InterPro" id="IPR050291">
    <property type="entry name" value="CDF_Transporter"/>
</dbReference>
<keyword evidence="4 7" id="KW-1133">Transmembrane helix</keyword>
<dbReference type="GO" id="GO:0016020">
    <property type="term" value="C:membrane"/>
    <property type="evidence" value="ECO:0007669"/>
    <property type="project" value="UniProtKB-SubCell"/>
</dbReference>
<keyword evidence="3 7" id="KW-0812">Transmembrane</keyword>
<feature type="domain" description="Cation efflux protein transmembrane" evidence="8">
    <location>
        <begin position="37"/>
        <end position="217"/>
    </location>
</feature>
<keyword evidence="10" id="KW-1185">Reference proteome</keyword>
<name>A0AA36HDI7_CYLNA</name>
<dbReference type="AlphaFoldDB" id="A0AA36HDI7"/>
<comment type="caution">
    <text evidence="9">The sequence shown here is derived from an EMBL/GenBank/DDBJ whole genome shotgun (WGS) entry which is preliminary data.</text>
</comment>
<dbReference type="Pfam" id="PF01545">
    <property type="entry name" value="Cation_efflux"/>
    <property type="match status" value="1"/>
</dbReference>
<protein>
    <recommendedName>
        <fullName evidence="8">Cation efflux protein transmembrane domain-containing protein</fullName>
    </recommendedName>
</protein>
<dbReference type="GO" id="GO:0008324">
    <property type="term" value="F:monoatomic cation transmembrane transporter activity"/>
    <property type="evidence" value="ECO:0007669"/>
    <property type="project" value="InterPro"/>
</dbReference>
<feature type="transmembrane region" description="Helical" evidence="7">
    <location>
        <begin position="171"/>
        <end position="190"/>
    </location>
</feature>
<feature type="transmembrane region" description="Helical" evidence="7">
    <location>
        <begin position="137"/>
        <end position="155"/>
    </location>
</feature>
<evidence type="ECO:0000256" key="6">
    <source>
        <dbReference type="SAM" id="MobiDB-lite"/>
    </source>
</evidence>
<evidence type="ECO:0000256" key="3">
    <source>
        <dbReference type="ARBA" id="ARBA00022692"/>
    </source>
</evidence>
<evidence type="ECO:0000256" key="4">
    <source>
        <dbReference type="ARBA" id="ARBA00022989"/>
    </source>
</evidence>
<sequence length="338" mass="37488">MARHRTGTRCCNAYHSSKKMVLDKGVQTMIIMSIVNASNLLLVIVKGIVAYHTGSFSIANSTLETFGDVFVGFLLLLQRLQARIVNRDKFPRGRATEALANVVASVVMIVLAGVNAVLNIDRFFANKFDPHLELEDIFVVAFNILLKMALFAICYTRKDEEQVNVLLKDQGVDVITNSTAVLFAVFTRYYHKNWDIVGATIIFLIICRNWLPILFSNCNRVHGIAPTTSKMDAISNVVNGLQGIEKVRKLVAYHRGQAVIVELYAQVNESLLATLEAERLNAAQALEEIEFVGTAYVFYDIGEIATTNVSKTDPALPGSPDESEISEVKDEDTLLRTV</sequence>
<dbReference type="Proteomes" id="UP001176961">
    <property type="component" value="Unassembled WGS sequence"/>
</dbReference>
<feature type="transmembrane region" description="Helical" evidence="7">
    <location>
        <begin position="28"/>
        <end position="51"/>
    </location>
</feature>
<dbReference type="SUPFAM" id="SSF161111">
    <property type="entry name" value="Cation efflux protein transmembrane domain-like"/>
    <property type="match status" value="1"/>
</dbReference>
<dbReference type="InterPro" id="IPR027469">
    <property type="entry name" value="Cation_efflux_TMD_sf"/>
</dbReference>
<accession>A0AA36HDI7</accession>
<organism evidence="9 10">
    <name type="scientific">Cylicocyclus nassatus</name>
    <name type="common">Nematode worm</name>
    <dbReference type="NCBI Taxonomy" id="53992"/>
    <lineage>
        <taxon>Eukaryota</taxon>
        <taxon>Metazoa</taxon>
        <taxon>Ecdysozoa</taxon>
        <taxon>Nematoda</taxon>
        <taxon>Chromadorea</taxon>
        <taxon>Rhabditida</taxon>
        <taxon>Rhabditina</taxon>
        <taxon>Rhabditomorpha</taxon>
        <taxon>Strongyloidea</taxon>
        <taxon>Strongylidae</taxon>
        <taxon>Cylicocyclus</taxon>
    </lineage>
</organism>
<evidence type="ECO:0000256" key="7">
    <source>
        <dbReference type="SAM" id="Phobius"/>
    </source>
</evidence>
<feature type="transmembrane region" description="Helical" evidence="7">
    <location>
        <begin position="196"/>
        <end position="215"/>
    </location>
</feature>
<evidence type="ECO:0000259" key="8">
    <source>
        <dbReference type="Pfam" id="PF01545"/>
    </source>
</evidence>
<feature type="region of interest" description="Disordered" evidence="6">
    <location>
        <begin position="312"/>
        <end position="332"/>
    </location>
</feature>
<evidence type="ECO:0000313" key="9">
    <source>
        <dbReference type="EMBL" id="CAJ0608815.1"/>
    </source>
</evidence>
<dbReference type="EMBL" id="CATQJL010000326">
    <property type="protein sequence ID" value="CAJ0608815.1"/>
    <property type="molecule type" value="Genomic_DNA"/>
</dbReference>
<evidence type="ECO:0000256" key="1">
    <source>
        <dbReference type="ARBA" id="ARBA00004141"/>
    </source>
</evidence>
<proteinExistence type="predicted"/>
<dbReference type="PANTHER" id="PTHR43840">
    <property type="entry name" value="MITOCHONDRIAL METAL TRANSPORTER 1-RELATED"/>
    <property type="match status" value="1"/>
</dbReference>
<dbReference type="PANTHER" id="PTHR43840:SF1">
    <property type="entry name" value="ZT_DIMER DOMAIN-CONTAINING PROTEIN"/>
    <property type="match status" value="1"/>
</dbReference>
<evidence type="ECO:0000256" key="5">
    <source>
        <dbReference type="ARBA" id="ARBA00023136"/>
    </source>
</evidence>